<protein>
    <submittedName>
        <fullName evidence="1">Uncharacterized protein</fullName>
    </submittedName>
</protein>
<dbReference type="Proteomes" id="UP000632858">
    <property type="component" value="Unassembled WGS sequence"/>
</dbReference>
<proteinExistence type="predicted"/>
<name>A0A917CFW2_9GAMM</name>
<evidence type="ECO:0000313" key="2">
    <source>
        <dbReference type="Proteomes" id="UP000632858"/>
    </source>
</evidence>
<reference evidence="1" key="1">
    <citation type="journal article" date="2014" name="Int. J. Syst. Evol. Microbiol.">
        <title>Complete genome sequence of Corynebacterium casei LMG S-19264T (=DSM 44701T), isolated from a smear-ripened cheese.</title>
        <authorList>
            <consortium name="US DOE Joint Genome Institute (JGI-PGF)"/>
            <person name="Walter F."/>
            <person name="Albersmeier A."/>
            <person name="Kalinowski J."/>
            <person name="Ruckert C."/>
        </authorList>
    </citation>
    <scope>NUCLEOTIDE SEQUENCE</scope>
    <source>
        <strain evidence="1">CGMCC 1.12726</strain>
    </source>
</reference>
<reference evidence="1" key="2">
    <citation type="submission" date="2020-09" db="EMBL/GenBank/DDBJ databases">
        <authorList>
            <person name="Sun Q."/>
            <person name="Zhou Y."/>
        </authorList>
    </citation>
    <scope>NUCLEOTIDE SEQUENCE</scope>
    <source>
        <strain evidence="1">CGMCC 1.12726</strain>
    </source>
</reference>
<evidence type="ECO:0000313" key="1">
    <source>
        <dbReference type="EMBL" id="GGF84203.1"/>
    </source>
</evidence>
<keyword evidence="2" id="KW-1185">Reference proteome</keyword>
<dbReference type="AlphaFoldDB" id="A0A917CFW2"/>
<dbReference type="EMBL" id="BMFO01000001">
    <property type="protein sequence ID" value="GGF84203.1"/>
    <property type="molecule type" value="Genomic_DNA"/>
</dbReference>
<gene>
    <name evidence="1" type="ORF">GCM10010960_02910</name>
</gene>
<comment type="caution">
    <text evidence="1">The sequence shown here is derived from an EMBL/GenBank/DDBJ whole genome shotgun (WGS) entry which is preliminary data.</text>
</comment>
<accession>A0A917CFW2</accession>
<sequence length="167" mass="18819">MTIPKEIESRVIKHGFSERQYFKWQRRRATDGRFYQAAKLIFPTIFAKEEFGTVSASEDPIASVPLLEKATNIEFWYGGSGKEALRNYLETFGNPISLVELPNGEVIGINLTYDDSRDYSTYQVIDKFGSYTIAGADGVVTEPVFQLFIGPFGENCYGVLHGSPRRV</sequence>
<organism evidence="1 2">
    <name type="scientific">Arenimonas maotaiensis</name>
    <dbReference type="NCBI Taxonomy" id="1446479"/>
    <lineage>
        <taxon>Bacteria</taxon>
        <taxon>Pseudomonadati</taxon>
        <taxon>Pseudomonadota</taxon>
        <taxon>Gammaproteobacteria</taxon>
        <taxon>Lysobacterales</taxon>
        <taxon>Lysobacteraceae</taxon>
        <taxon>Arenimonas</taxon>
    </lineage>
</organism>